<evidence type="ECO:0000256" key="1">
    <source>
        <dbReference type="SAM" id="SignalP"/>
    </source>
</evidence>
<proteinExistence type="predicted"/>
<reference evidence="3" key="1">
    <citation type="submission" date="2016-10" db="EMBL/GenBank/DDBJ databases">
        <authorList>
            <person name="Varghese N."/>
            <person name="Submissions S."/>
        </authorList>
    </citation>
    <scope>NUCLEOTIDE SEQUENCE [LARGE SCALE GENOMIC DNA]</scope>
    <source>
        <strain evidence="3">DSM 24740</strain>
    </source>
</reference>
<evidence type="ECO:0008006" key="4">
    <source>
        <dbReference type="Google" id="ProtNLM"/>
    </source>
</evidence>
<sequence>MRFLCLLLFSALISTAATAQTNREIGVRATGIDNVSLLYKRQLASGNYMRYRLIFSNISLQTAGANTIARFNTSLAVGVEKRKPLAERLTLLYGLEPTLGLSVSSTTNFSSLTINAGLGYVIGVQYTLSDHFHIALETIPSVNVFMSVNSSVSQYGVLAGFSNNSLAVSGVYQFSK</sequence>
<evidence type="ECO:0000313" key="2">
    <source>
        <dbReference type="EMBL" id="SER24581.1"/>
    </source>
</evidence>
<evidence type="ECO:0000313" key="3">
    <source>
        <dbReference type="Proteomes" id="UP000199021"/>
    </source>
</evidence>
<feature type="signal peptide" evidence="1">
    <location>
        <begin position="1"/>
        <end position="19"/>
    </location>
</feature>
<gene>
    <name evidence="2" type="ORF">SAMN05444359_13010</name>
</gene>
<keyword evidence="3" id="KW-1185">Reference proteome</keyword>
<name>A0A1H9MM01_9BACT</name>
<dbReference type="AlphaFoldDB" id="A0A1H9MM01"/>
<dbReference type="OrthoDB" id="952597at2"/>
<accession>A0A1H9MM01</accession>
<dbReference type="RefSeq" id="WP_090172379.1">
    <property type="nucleotide sequence ID" value="NZ_FOFB01000030.1"/>
</dbReference>
<dbReference type="EMBL" id="FOFB01000030">
    <property type="protein sequence ID" value="SER24581.1"/>
    <property type="molecule type" value="Genomic_DNA"/>
</dbReference>
<protein>
    <recommendedName>
        <fullName evidence="4">Outer membrane protein beta-barrel domain-containing protein</fullName>
    </recommendedName>
</protein>
<dbReference type="InParanoid" id="A0A1H9MM01"/>
<keyword evidence="1" id="KW-0732">Signal</keyword>
<feature type="chain" id="PRO_5011497698" description="Outer membrane protein beta-barrel domain-containing protein" evidence="1">
    <location>
        <begin position="20"/>
        <end position="176"/>
    </location>
</feature>
<organism evidence="2 3">
    <name type="scientific">Neolewinella agarilytica</name>
    <dbReference type="NCBI Taxonomy" id="478744"/>
    <lineage>
        <taxon>Bacteria</taxon>
        <taxon>Pseudomonadati</taxon>
        <taxon>Bacteroidota</taxon>
        <taxon>Saprospiria</taxon>
        <taxon>Saprospirales</taxon>
        <taxon>Lewinellaceae</taxon>
        <taxon>Neolewinella</taxon>
    </lineage>
</organism>
<dbReference type="Proteomes" id="UP000199021">
    <property type="component" value="Unassembled WGS sequence"/>
</dbReference>